<protein>
    <submittedName>
        <fullName evidence="1">Uncharacterized protein</fullName>
    </submittedName>
</protein>
<proteinExistence type="predicted"/>
<reference evidence="1" key="1">
    <citation type="submission" date="2022-08" db="UniProtKB">
        <authorList>
            <consortium name="EnsemblMetazoa"/>
        </authorList>
    </citation>
    <scope>IDENTIFICATION</scope>
</reference>
<sequence length="311" mass="34041">MDPFELTVPVGSMGGGHDDDVRCRLPDVGPVRTSPTTAATTSSRATAASFSQVGAVVRHLLVRVRMLVGVVGVTVRVAMLLAQLLVQCRLVATVIVPAARPSASLSLPRLARHITHAAVPPERPGPGQWILLVAAPQHVRLLRVRLDVYPAAKHVRSRSTTTTTTTSCTSSTNAPNAQLAIVLPIGRVRRTATTLQHVQRLLVERGRRQLGNVQINKLLRRMAPELVELAFPRLPDVLADDLVVADNLPAAVEQEQQYHAAEDEPEHNHDDDDRMEKVELMAAASAKKRMCRTFERDTTESAMEPQKFFSL</sequence>
<dbReference type="AlphaFoldDB" id="A0A8W7Q0K6"/>
<dbReference type="Proteomes" id="UP000075882">
    <property type="component" value="Unassembled WGS sequence"/>
</dbReference>
<dbReference type="EnsemblMetazoa" id="ACOM040635-RA">
    <property type="protein sequence ID" value="ACOM040635-PA.1"/>
    <property type="gene ID" value="ACOM040635"/>
</dbReference>
<evidence type="ECO:0000313" key="1">
    <source>
        <dbReference type="EnsemblMetazoa" id="ACOM040635-PA.1"/>
    </source>
</evidence>
<organism evidence="1">
    <name type="scientific">Anopheles coluzzii</name>
    <name type="common">African malaria mosquito</name>
    <dbReference type="NCBI Taxonomy" id="1518534"/>
    <lineage>
        <taxon>Eukaryota</taxon>
        <taxon>Metazoa</taxon>
        <taxon>Ecdysozoa</taxon>
        <taxon>Arthropoda</taxon>
        <taxon>Hexapoda</taxon>
        <taxon>Insecta</taxon>
        <taxon>Pterygota</taxon>
        <taxon>Neoptera</taxon>
        <taxon>Endopterygota</taxon>
        <taxon>Diptera</taxon>
        <taxon>Nematocera</taxon>
        <taxon>Culicoidea</taxon>
        <taxon>Culicidae</taxon>
        <taxon>Anophelinae</taxon>
        <taxon>Anopheles</taxon>
    </lineage>
</organism>
<name>A0A8W7Q0K6_ANOCL</name>
<accession>A0A8W7Q0K6</accession>